<reference evidence="11 12" key="1">
    <citation type="submission" date="2017-10" db="EMBL/GenBank/DDBJ databases">
        <title>Novel microbial diversity and functional potential in the marine mammal oral microbiome.</title>
        <authorList>
            <person name="Dudek N.K."/>
            <person name="Sun C.L."/>
            <person name="Burstein D."/>
            <person name="Kantor R.S."/>
            <person name="Aliaga Goltsman D.S."/>
            <person name="Bik E.M."/>
            <person name="Thomas B.C."/>
            <person name="Banfield J.F."/>
            <person name="Relman D.A."/>
        </authorList>
    </citation>
    <scope>NUCLEOTIDE SEQUENCE [LARGE SCALE GENOMIC DNA]</scope>
    <source>
        <strain evidence="11">DOLJORAL78_50_517</strain>
    </source>
</reference>
<dbReference type="AlphaFoldDB" id="A0A2G6PGN7"/>
<accession>A0A2G6PGN7</accession>
<evidence type="ECO:0000256" key="8">
    <source>
        <dbReference type="ARBA" id="ARBA00024536"/>
    </source>
</evidence>
<dbReference type="HAMAP" id="MF_00323">
    <property type="entry name" value="Ferrochelatase"/>
    <property type="match status" value="1"/>
</dbReference>
<dbReference type="CDD" id="cd03411">
    <property type="entry name" value="Ferrochelatase_N"/>
    <property type="match status" value="1"/>
</dbReference>
<comment type="subcellular location">
    <subcellularLocation>
        <location evidence="9 10">Cytoplasm</location>
    </subcellularLocation>
</comment>
<keyword evidence="7 9" id="KW-0627">Porphyrin biosynthesis</keyword>
<evidence type="ECO:0000256" key="5">
    <source>
        <dbReference type="ARBA" id="ARBA00023133"/>
    </source>
</evidence>
<dbReference type="UniPathway" id="UPA00252">
    <property type="reaction ID" value="UER00325"/>
</dbReference>
<gene>
    <name evidence="9" type="primary">hemH</name>
    <name evidence="11" type="ORF">CSA09_00645</name>
</gene>
<feature type="binding site" evidence="9">
    <location>
        <position position="209"/>
    </location>
    <ligand>
        <name>Fe(2+)</name>
        <dbReference type="ChEBI" id="CHEBI:29033"/>
    </ligand>
</feature>
<dbReference type="InterPro" id="IPR033644">
    <property type="entry name" value="Ferrochelatase_C"/>
</dbReference>
<dbReference type="GO" id="GO:0004325">
    <property type="term" value="F:ferrochelatase activity"/>
    <property type="evidence" value="ECO:0007669"/>
    <property type="project" value="UniProtKB-UniRule"/>
</dbReference>
<comment type="catalytic activity">
    <reaction evidence="8">
        <text>Fe-coproporphyrin III + 2 H(+) = coproporphyrin III + Fe(2+)</text>
        <dbReference type="Rhea" id="RHEA:49572"/>
        <dbReference type="ChEBI" id="CHEBI:15378"/>
        <dbReference type="ChEBI" id="CHEBI:29033"/>
        <dbReference type="ChEBI" id="CHEBI:68438"/>
        <dbReference type="ChEBI" id="CHEBI:131725"/>
        <dbReference type="EC" id="4.99.1.9"/>
    </reaction>
    <physiologicalReaction direction="right-to-left" evidence="8">
        <dbReference type="Rhea" id="RHEA:49574"/>
    </physiologicalReaction>
</comment>
<organism evidence="11 12">
    <name type="scientific">Candidatus Contendibacter odensensis</name>
    <dbReference type="NCBI Taxonomy" id="1400860"/>
    <lineage>
        <taxon>Bacteria</taxon>
        <taxon>Pseudomonadati</taxon>
        <taxon>Pseudomonadota</taxon>
        <taxon>Gammaproteobacteria</taxon>
        <taxon>Candidatus Competibacteraceae</taxon>
        <taxon>Candidatus Contendibacter</taxon>
    </lineage>
</organism>
<dbReference type="InterPro" id="IPR001015">
    <property type="entry name" value="Ferrochelatase"/>
</dbReference>
<proteinExistence type="inferred from homology"/>
<dbReference type="CDD" id="cd00419">
    <property type="entry name" value="Ferrochelatase_C"/>
    <property type="match status" value="1"/>
</dbReference>
<evidence type="ECO:0000256" key="9">
    <source>
        <dbReference type="HAMAP-Rule" id="MF_00323"/>
    </source>
</evidence>
<dbReference type="EMBL" id="PDTV01000004">
    <property type="protein sequence ID" value="PIE83420.1"/>
    <property type="molecule type" value="Genomic_DNA"/>
</dbReference>
<dbReference type="NCBIfam" id="TIGR00109">
    <property type="entry name" value="hemH"/>
    <property type="match status" value="1"/>
</dbReference>
<dbReference type="Proteomes" id="UP000229278">
    <property type="component" value="Unassembled WGS sequence"/>
</dbReference>
<dbReference type="EC" id="4.98.1.1" evidence="9 10"/>
<protein>
    <recommendedName>
        <fullName evidence="9 10">Ferrochelatase</fullName>
        <ecNumber evidence="9 10">4.98.1.1</ecNumber>
    </recommendedName>
    <alternativeName>
        <fullName evidence="9">Heme synthase</fullName>
    </alternativeName>
    <alternativeName>
        <fullName evidence="9">Protoheme ferro-lyase</fullName>
    </alternativeName>
</protein>
<keyword evidence="4 9" id="KW-0408">Iron</keyword>
<evidence type="ECO:0000256" key="4">
    <source>
        <dbReference type="ARBA" id="ARBA00023004"/>
    </source>
</evidence>
<comment type="function">
    <text evidence="9 10">Catalyzes the ferrous insertion into protoporphyrin IX.</text>
</comment>
<keyword evidence="6 9" id="KW-0456">Lyase</keyword>
<sequence length="366" mass="40996">MQSTSSSVFDHEQPACTGILFVNLGTPDSPTPVALRRYLAEFLWDSRIVEIPRILWWPILHGIILRVRPAKSARKYQSIWLPEGSPLLVITHRQAKAVAAKLQQEGFNAVRIAVAMRYGNPSIASGLAALRAAGARRVLVLPLYPQYSATTVASTFDAVTAELRRWRWLPELRFVMQYHDEAGYLDALARSIRAARSGRSVERLLFSFHGLPKSNLLAGDPYFFQCHKTARLVAERLALPLDEWAVAFQSRFGCTEWLRPYTSELLREWAQSGVGSVDVVCPGFAADCLETLEEIAIENRQIFLDAGGRQFRYIPALNDAPEHINALFALIRQHTAGWPEFDADYDSEAVAAEGVACRERAQAILF</sequence>
<evidence type="ECO:0000313" key="11">
    <source>
        <dbReference type="EMBL" id="PIE83420.1"/>
    </source>
</evidence>
<comment type="caution">
    <text evidence="11">The sequence shown here is derived from an EMBL/GenBank/DDBJ whole genome shotgun (WGS) entry which is preliminary data.</text>
</comment>
<keyword evidence="5 9" id="KW-0350">Heme biosynthesis</keyword>
<evidence type="ECO:0000313" key="12">
    <source>
        <dbReference type="Proteomes" id="UP000229278"/>
    </source>
</evidence>
<name>A0A2G6PGN7_9GAMM</name>
<comment type="pathway">
    <text evidence="9 10">Porphyrin-containing compound metabolism; protoheme biosynthesis; protoheme from protoporphyrin-IX: step 1/1.</text>
</comment>
<evidence type="ECO:0000256" key="2">
    <source>
        <dbReference type="ARBA" id="ARBA00022490"/>
    </source>
</evidence>
<evidence type="ECO:0000256" key="10">
    <source>
        <dbReference type="RuleBase" id="RU000607"/>
    </source>
</evidence>
<keyword evidence="2 9" id="KW-0963">Cytoplasm</keyword>
<keyword evidence="3 9" id="KW-0479">Metal-binding</keyword>
<dbReference type="PROSITE" id="PS00534">
    <property type="entry name" value="FERROCHELATASE"/>
    <property type="match status" value="1"/>
</dbReference>
<dbReference type="InterPro" id="IPR033659">
    <property type="entry name" value="Ferrochelatase_N"/>
</dbReference>
<comment type="similarity">
    <text evidence="1 9 10">Belongs to the ferrochelatase family.</text>
</comment>
<dbReference type="PANTHER" id="PTHR11108">
    <property type="entry name" value="FERROCHELATASE"/>
    <property type="match status" value="1"/>
</dbReference>
<dbReference type="Pfam" id="PF00762">
    <property type="entry name" value="Ferrochelatase"/>
    <property type="match status" value="1"/>
</dbReference>
<dbReference type="PANTHER" id="PTHR11108:SF1">
    <property type="entry name" value="FERROCHELATASE, MITOCHONDRIAL"/>
    <property type="match status" value="1"/>
</dbReference>
<evidence type="ECO:0000256" key="3">
    <source>
        <dbReference type="ARBA" id="ARBA00022723"/>
    </source>
</evidence>
<dbReference type="SUPFAM" id="SSF53800">
    <property type="entry name" value="Chelatase"/>
    <property type="match status" value="1"/>
</dbReference>
<evidence type="ECO:0000256" key="7">
    <source>
        <dbReference type="ARBA" id="ARBA00023244"/>
    </source>
</evidence>
<feature type="binding site" evidence="9">
    <location>
        <position position="290"/>
    </location>
    <ligand>
        <name>Fe(2+)</name>
        <dbReference type="ChEBI" id="CHEBI:29033"/>
    </ligand>
</feature>
<comment type="catalytic activity">
    <reaction evidence="9 10">
        <text>heme b + 2 H(+) = protoporphyrin IX + Fe(2+)</text>
        <dbReference type="Rhea" id="RHEA:22584"/>
        <dbReference type="ChEBI" id="CHEBI:15378"/>
        <dbReference type="ChEBI" id="CHEBI:29033"/>
        <dbReference type="ChEBI" id="CHEBI:57306"/>
        <dbReference type="ChEBI" id="CHEBI:60344"/>
        <dbReference type="EC" id="4.98.1.1"/>
    </reaction>
</comment>
<dbReference type="Gene3D" id="3.40.50.1400">
    <property type="match status" value="2"/>
</dbReference>
<dbReference type="InterPro" id="IPR019772">
    <property type="entry name" value="Ferrochelatase_AS"/>
</dbReference>
<dbReference type="GO" id="GO:0046872">
    <property type="term" value="F:metal ion binding"/>
    <property type="evidence" value="ECO:0007669"/>
    <property type="project" value="UniProtKB-KW"/>
</dbReference>
<dbReference type="FunFam" id="3.40.50.1400:FF:000002">
    <property type="entry name" value="Ferrochelatase"/>
    <property type="match status" value="1"/>
</dbReference>
<dbReference type="GO" id="GO:0005737">
    <property type="term" value="C:cytoplasm"/>
    <property type="evidence" value="ECO:0007669"/>
    <property type="project" value="UniProtKB-SubCell"/>
</dbReference>
<dbReference type="GO" id="GO:0006783">
    <property type="term" value="P:heme biosynthetic process"/>
    <property type="evidence" value="ECO:0007669"/>
    <property type="project" value="UniProtKB-UniRule"/>
</dbReference>
<evidence type="ECO:0000256" key="6">
    <source>
        <dbReference type="ARBA" id="ARBA00023239"/>
    </source>
</evidence>
<evidence type="ECO:0000256" key="1">
    <source>
        <dbReference type="ARBA" id="ARBA00007718"/>
    </source>
</evidence>